<dbReference type="Gene3D" id="1.10.472.10">
    <property type="entry name" value="Cyclin-like"/>
    <property type="match status" value="1"/>
</dbReference>
<evidence type="ECO:0000313" key="9">
    <source>
        <dbReference type="EMBL" id="HGQ74319.1"/>
    </source>
</evidence>
<dbReference type="FunFam" id="1.10.472.10:FF:000023">
    <property type="entry name" value="Transcription initiation factor IIB"/>
    <property type="match status" value="1"/>
</dbReference>
<evidence type="ECO:0000256" key="2">
    <source>
        <dbReference type="ARBA" id="ARBA00013932"/>
    </source>
</evidence>
<evidence type="ECO:0000256" key="1">
    <source>
        <dbReference type="ARBA" id="ARBA00010857"/>
    </source>
</evidence>
<dbReference type="HAMAP" id="MF_00383">
    <property type="entry name" value="TF2B_arch"/>
    <property type="match status" value="1"/>
</dbReference>
<organism evidence="9">
    <name type="scientific">Staphylothermus marinus</name>
    <dbReference type="NCBI Taxonomy" id="2280"/>
    <lineage>
        <taxon>Archaea</taxon>
        <taxon>Thermoproteota</taxon>
        <taxon>Thermoprotei</taxon>
        <taxon>Desulfurococcales</taxon>
        <taxon>Desulfurococcaceae</taxon>
        <taxon>Staphylothermus</taxon>
    </lineage>
</organism>
<evidence type="ECO:0000259" key="8">
    <source>
        <dbReference type="SMART" id="SM00385"/>
    </source>
</evidence>
<dbReference type="GO" id="GO:0017025">
    <property type="term" value="F:TBP-class protein binding"/>
    <property type="evidence" value="ECO:0007669"/>
    <property type="project" value="InterPro"/>
</dbReference>
<dbReference type="Gene3D" id="1.10.472.170">
    <property type="match status" value="1"/>
</dbReference>
<dbReference type="AlphaFoldDB" id="A0A7C4JLT4"/>
<evidence type="ECO:0000256" key="3">
    <source>
        <dbReference type="ARBA" id="ARBA00022737"/>
    </source>
</evidence>
<keyword evidence="9" id="KW-0396">Initiation factor</keyword>
<dbReference type="InterPro" id="IPR013763">
    <property type="entry name" value="Cyclin-like_dom"/>
</dbReference>
<dbReference type="CDD" id="cd20550">
    <property type="entry name" value="CYCLIN_TFIIB_archaea_like_rpt2"/>
    <property type="match status" value="1"/>
</dbReference>
<dbReference type="CDD" id="cd20549">
    <property type="entry name" value="CYCLIN_TFIIB_archaea_like_rpt1"/>
    <property type="match status" value="1"/>
</dbReference>
<dbReference type="GO" id="GO:0003700">
    <property type="term" value="F:DNA-binding transcription factor activity"/>
    <property type="evidence" value="ECO:0007669"/>
    <property type="project" value="UniProtKB-UniRule"/>
</dbReference>
<dbReference type="NCBIfam" id="NF001658">
    <property type="entry name" value="PRK00423.1"/>
    <property type="match status" value="1"/>
</dbReference>
<accession>A0A7C4JLT4</accession>
<dbReference type="PANTHER" id="PTHR11618">
    <property type="entry name" value="TRANSCRIPTION INITIATION FACTOR IIB-RELATED"/>
    <property type="match status" value="1"/>
</dbReference>
<evidence type="ECO:0000256" key="5">
    <source>
        <dbReference type="ARBA" id="ARBA00023163"/>
    </source>
</evidence>
<proteinExistence type="inferred from homology"/>
<keyword evidence="3 7" id="KW-0677">Repeat</keyword>
<dbReference type="PROSITE" id="PS00782">
    <property type="entry name" value="TFIIB"/>
    <property type="match status" value="2"/>
</dbReference>
<gene>
    <name evidence="7" type="primary">tfb</name>
    <name evidence="9" type="ORF">ENU20_04515</name>
</gene>
<sequence length="322" mass="36200">MYFNEDNPEKENLGESEKKIESLEEKICPDGSIIYDNVTGEMICSSTGEVVSRIIDYRQEWRAFTPEEREKRSRTGGPLTPVMHDQGFMTSIDYVDRDASGKKLSPRRRYEARKLRKYQAKARMQISIERNLALAIDELEKLSEALNLSKAVKQRATEIYRRAIEKGMVRGRSTENVVAAAIYLASRELGVPRMLDEIAKHTNCSRKDIARCYRLLLRELNLKVSSVDPADFVPRIAHALGLGGAVMKEAIDIINTVRSLGITSGKDPAGLAAAAVYIAALKHGERRTQKEIAQVAGVTEVTVRNRYRELATVLGFREEEVV</sequence>
<evidence type="ECO:0000256" key="6">
    <source>
        <dbReference type="ARBA" id="ARBA00053882"/>
    </source>
</evidence>
<evidence type="ECO:0000256" key="4">
    <source>
        <dbReference type="ARBA" id="ARBA00023015"/>
    </source>
</evidence>
<dbReference type="SUPFAM" id="SSF47954">
    <property type="entry name" value="Cyclin-like"/>
    <property type="match status" value="2"/>
</dbReference>
<evidence type="ECO:0000256" key="7">
    <source>
        <dbReference type="HAMAP-Rule" id="MF_00383"/>
    </source>
</evidence>
<dbReference type="FunFam" id="1.10.472.170:FF:000001">
    <property type="entry name" value="Transcription initiation factor IIB"/>
    <property type="match status" value="1"/>
</dbReference>
<dbReference type="InterPro" id="IPR013150">
    <property type="entry name" value="TFIIB_cyclin"/>
</dbReference>
<dbReference type="EMBL" id="DTBP01000035">
    <property type="protein sequence ID" value="HGQ74319.1"/>
    <property type="molecule type" value="Genomic_DNA"/>
</dbReference>
<feature type="repeat" description="1" evidence="7">
    <location>
        <begin position="137"/>
        <end position="220"/>
    </location>
</feature>
<dbReference type="InterPro" id="IPR023486">
    <property type="entry name" value="TFIIB_CS"/>
</dbReference>
<comment type="caution">
    <text evidence="7">Lacks conserved residue(s) required for the propagation of feature annotation.</text>
</comment>
<feature type="repeat" description="2" evidence="7">
    <location>
        <begin position="231"/>
        <end position="312"/>
    </location>
</feature>
<keyword evidence="5 7" id="KW-0804">Transcription</keyword>
<dbReference type="GO" id="GO:0070897">
    <property type="term" value="P:transcription preinitiation complex assembly"/>
    <property type="evidence" value="ECO:0007669"/>
    <property type="project" value="InterPro"/>
</dbReference>
<feature type="domain" description="Cyclin-like" evidence="8">
    <location>
        <begin position="137"/>
        <end position="218"/>
    </location>
</feature>
<dbReference type="PRINTS" id="PR00685">
    <property type="entry name" value="TIFACTORIIB"/>
</dbReference>
<reference evidence="9" key="1">
    <citation type="journal article" date="2020" name="mSystems">
        <title>Genome- and Community-Level Interaction Insights into Carbon Utilization and Element Cycling Functions of Hydrothermarchaeota in Hydrothermal Sediment.</title>
        <authorList>
            <person name="Zhou Z."/>
            <person name="Liu Y."/>
            <person name="Xu W."/>
            <person name="Pan J."/>
            <person name="Luo Z.H."/>
            <person name="Li M."/>
        </authorList>
    </citation>
    <scope>NUCLEOTIDE SEQUENCE [LARGE SCALE GENOMIC DNA]</scope>
    <source>
        <strain evidence="9">SpSt-648</strain>
    </source>
</reference>
<dbReference type="SMART" id="SM00385">
    <property type="entry name" value="CYCLIN"/>
    <property type="match status" value="2"/>
</dbReference>
<keyword evidence="4 7" id="KW-0805">Transcription regulation</keyword>
<dbReference type="InterPro" id="IPR000812">
    <property type="entry name" value="TFIIB"/>
</dbReference>
<name>A0A7C4JLT4_STAMA</name>
<dbReference type="InterPro" id="IPR036915">
    <property type="entry name" value="Cyclin-like_sf"/>
</dbReference>
<protein>
    <recommendedName>
        <fullName evidence="2 7">Transcription initiation factor IIB</fullName>
        <shortName evidence="7">TFIIB</shortName>
    </recommendedName>
</protein>
<dbReference type="GO" id="GO:0003743">
    <property type="term" value="F:translation initiation factor activity"/>
    <property type="evidence" value="ECO:0007669"/>
    <property type="project" value="UniProtKB-KW"/>
</dbReference>
<dbReference type="PANTHER" id="PTHR11618:SF13">
    <property type="entry name" value="TRANSCRIPTION INITIATION FACTOR IIB"/>
    <property type="match status" value="1"/>
</dbReference>
<feature type="domain" description="Cyclin-like" evidence="8">
    <location>
        <begin position="231"/>
        <end position="312"/>
    </location>
</feature>
<dbReference type="GO" id="GO:0097550">
    <property type="term" value="C:transcription preinitiation complex"/>
    <property type="evidence" value="ECO:0007669"/>
    <property type="project" value="TreeGrafter"/>
</dbReference>
<dbReference type="SUPFAM" id="SSF57783">
    <property type="entry name" value="Zinc beta-ribbon"/>
    <property type="match status" value="1"/>
</dbReference>
<keyword evidence="9" id="KW-0648">Protein biosynthesis</keyword>
<dbReference type="Pfam" id="PF00382">
    <property type="entry name" value="TFIIB"/>
    <property type="match status" value="2"/>
</dbReference>
<dbReference type="InterPro" id="IPR023484">
    <property type="entry name" value="TFIIB_arc"/>
</dbReference>
<comment type="similarity">
    <text evidence="1 7">Belongs to the TFIIB family.</text>
</comment>
<comment type="caution">
    <text evidence="9">The sequence shown here is derived from an EMBL/GenBank/DDBJ whole genome shotgun (WGS) entry which is preliminary data.</text>
</comment>
<comment type="function">
    <text evidence="6 7">Stabilizes TBP binding to an archaeal box-A promoter. Also responsible for recruiting RNA polymerase II to the pre-initiation complex (DNA-TBP-TFIIB).</text>
</comment>